<gene>
    <name evidence="1" type="ORF">AVEN_225466_1</name>
</gene>
<evidence type="ECO:0000313" key="2">
    <source>
        <dbReference type="Proteomes" id="UP000499080"/>
    </source>
</evidence>
<name>A0A4Y2RWG8_ARAVE</name>
<organism evidence="1 2">
    <name type="scientific">Araneus ventricosus</name>
    <name type="common">Orbweaver spider</name>
    <name type="synonym">Epeira ventricosa</name>
    <dbReference type="NCBI Taxonomy" id="182803"/>
    <lineage>
        <taxon>Eukaryota</taxon>
        <taxon>Metazoa</taxon>
        <taxon>Ecdysozoa</taxon>
        <taxon>Arthropoda</taxon>
        <taxon>Chelicerata</taxon>
        <taxon>Arachnida</taxon>
        <taxon>Araneae</taxon>
        <taxon>Araneomorphae</taxon>
        <taxon>Entelegynae</taxon>
        <taxon>Araneoidea</taxon>
        <taxon>Araneidae</taxon>
        <taxon>Araneus</taxon>
    </lineage>
</organism>
<proteinExistence type="predicted"/>
<dbReference type="AlphaFoldDB" id="A0A4Y2RWG8"/>
<dbReference type="Proteomes" id="UP000499080">
    <property type="component" value="Unassembled WGS sequence"/>
</dbReference>
<comment type="caution">
    <text evidence="1">The sequence shown here is derived from an EMBL/GenBank/DDBJ whole genome shotgun (WGS) entry which is preliminary data.</text>
</comment>
<evidence type="ECO:0000313" key="1">
    <source>
        <dbReference type="EMBL" id="GBN80043.1"/>
    </source>
</evidence>
<keyword evidence="2" id="KW-1185">Reference proteome</keyword>
<reference evidence="1 2" key="1">
    <citation type="journal article" date="2019" name="Sci. Rep.">
        <title>Orb-weaving spider Araneus ventricosus genome elucidates the spidroin gene catalogue.</title>
        <authorList>
            <person name="Kono N."/>
            <person name="Nakamura H."/>
            <person name="Ohtoshi R."/>
            <person name="Moran D.A.P."/>
            <person name="Shinohara A."/>
            <person name="Yoshida Y."/>
            <person name="Fujiwara M."/>
            <person name="Mori M."/>
            <person name="Tomita M."/>
            <person name="Arakawa K."/>
        </authorList>
    </citation>
    <scope>NUCLEOTIDE SEQUENCE [LARGE SCALE GENOMIC DNA]</scope>
</reference>
<dbReference type="EMBL" id="BGPR01018751">
    <property type="protein sequence ID" value="GBN80043.1"/>
    <property type="molecule type" value="Genomic_DNA"/>
</dbReference>
<sequence length="111" mass="12790">MKVRRDIVTYNLEIGWLNCAKTDLTHMMGNYERDLSVEAICGVLRCSQRAVRSDLLLYCRLSCEHPEPECPKCFPLDSSRHSEMAINLMSPISPQTARSTEDELRRFREPG</sequence>
<accession>A0A4Y2RWG8</accession>
<protein>
    <submittedName>
        <fullName evidence="1">Uncharacterized protein</fullName>
    </submittedName>
</protein>